<dbReference type="OrthoDB" id="4818293at2759"/>
<feature type="transmembrane region" description="Helical" evidence="1">
    <location>
        <begin position="325"/>
        <end position="345"/>
    </location>
</feature>
<accession>A0A428QHZ0</accession>
<evidence type="ECO:0000256" key="1">
    <source>
        <dbReference type="SAM" id="Phobius"/>
    </source>
</evidence>
<reference evidence="2 3" key="1">
    <citation type="submission" date="2017-06" db="EMBL/GenBank/DDBJ databases">
        <title>Comparative genomic analysis of Ambrosia Fusariam Clade fungi.</title>
        <authorList>
            <person name="Stajich J.E."/>
            <person name="Carrillo J."/>
            <person name="Kijimoto T."/>
            <person name="Eskalen A."/>
            <person name="O'Donnell K."/>
            <person name="Kasson M."/>
        </authorList>
    </citation>
    <scope>NUCLEOTIDE SEQUENCE [LARGE SCALE GENOMIC DNA]</scope>
    <source>
        <strain evidence="2 3">NRRL62584</strain>
    </source>
</reference>
<evidence type="ECO:0000313" key="3">
    <source>
        <dbReference type="Proteomes" id="UP000288168"/>
    </source>
</evidence>
<feature type="transmembrane region" description="Helical" evidence="1">
    <location>
        <begin position="281"/>
        <end position="305"/>
    </location>
</feature>
<name>A0A428QHZ0_9HYPO</name>
<evidence type="ECO:0000313" key="2">
    <source>
        <dbReference type="EMBL" id="RSL64932.1"/>
    </source>
</evidence>
<keyword evidence="3" id="KW-1185">Reference proteome</keyword>
<feature type="transmembrane region" description="Helical" evidence="1">
    <location>
        <begin position="210"/>
        <end position="228"/>
    </location>
</feature>
<dbReference type="Proteomes" id="UP000288168">
    <property type="component" value="Unassembled WGS sequence"/>
</dbReference>
<proteinExistence type="predicted"/>
<sequence>MASASIVVHSYPKSPSATTKTRATIPFISIVGFVHRTSAHISHLMMLSSLARPTRKGISDGLLILAMIGGVISVILAFIVFIAGTTIIPGRGDDPNHLFWKPLALVTFDGLVPNNDTSKFLVQLNWYASSFGWEYPNAPKNLPKAGITSSGLRWSSNIVNDLHQIARDLNLPQDTWDCPKFGAYEDPCGNIFFEAWRTYMVHNGLPISSWLLWVMVTSALVLGSWTMVQEWMIQKRPHWMRCRCIIGKRWCPCPKGTKEEIENHDDFVWDKVRLSYWTLSAAYFGTAATHACVTSVFFVKFLGYFEERLPEGISMRPRRRIAAEVLLWVAFGIRCFSALCMAIRWKLSRRPKGWLDGQSVGLDGDSGRSGDARYTD</sequence>
<keyword evidence="1" id="KW-1133">Transmembrane helix</keyword>
<feature type="transmembrane region" description="Helical" evidence="1">
    <location>
        <begin position="62"/>
        <end position="88"/>
    </location>
</feature>
<comment type="caution">
    <text evidence="2">The sequence shown here is derived from an EMBL/GenBank/DDBJ whole genome shotgun (WGS) entry which is preliminary data.</text>
</comment>
<organism evidence="2 3">
    <name type="scientific">Fusarium duplospermum</name>
    <dbReference type="NCBI Taxonomy" id="1325734"/>
    <lineage>
        <taxon>Eukaryota</taxon>
        <taxon>Fungi</taxon>
        <taxon>Dikarya</taxon>
        <taxon>Ascomycota</taxon>
        <taxon>Pezizomycotina</taxon>
        <taxon>Sordariomycetes</taxon>
        <taxon>Hypocreomycetidae</taxon>
        <taxon>Hypocreales</taxon>
        <taxon>Nectriaceae</taxon>
        <taxon>Fusarium</taxon>
        <taxon>Fusarium solani species complex</taxon>
    </lineage>
</organism>
<dbReference type="AlphaFoldDB" id="A0A428QHZ0"/>
<gene>
    <name evidence="2" type="ORF">CEP54_004465</name>
</gene>
<protein>
    <submittedName>
        <fullName evidence="2">Uncharacterized protein</fullName>
    </submittedName>
</protein>
<dbReference type="EMBL" id="NKCI01000031">
    <property type="protein sequence ID" value="RSL64932.1"/>
    <property type="molecule type" value="Genomic_DNA"/>
</dbReference>
<keyword evidence="1" id="KW-0472">Membrane</keyword>
<keyword evidence="1" id="KW-0812">Transmembrane</keyword>